<evidence type="ECO:0000313" key="2">
    <source>
        <dbReference type="EMBL" id="ALL11928.1"/>
    </source>
</evidence>
<dbReference type="STRING" id="69395.AQ619_00260"/>
<dbReference type="PANTHER" id="PTHR47495">
    <property type="entry name" value="ALDEHYDE DEHYDROGENASE"/>
    <property type="match status" value="1"/>
</dbReference>
<dbReference type="PROSITE" id="PS51318">
    <property type="entry name" value="TAT"/>
    <property type="match status" value="1"/>
</dbReference>
<evidence type="ECO:0000259" key="1">
    <source>
        <dbReference type="SMART" id="SM01008"/>
    </source>
</evidence>
<dbReference type="OrthoDB" id="9767994at2"/>
<dbReference type="InterPro" id="IPR008274">
    <property type="entry name" value="AldOxase/xan_DH_MoCoBD1"/>
</dbReference>
<evidence type="ECO:0000313" key="3">
    <source>
        <dbReference type="Proteomes" id="UP000056905"/>
    </source>
</evidence>
<dbReference type="EMBL" id="CP013002">
    <property type="protein sequence ID" value="ALL11928.1"/>
    <property type="molecule type" value="Genomic_DNA"/>
</dbReference>
<dbReference type="KEGG" id="chq:AQ619_00260"/>
<dbReference type="Gene3D" id="3.90.1170.50">
    <property type="entry name" value="Aldehyde oxidase/xanthine dehydrogenase, a/b hammerhead"/>
    <property type="match status" value="1"/>
</dbReference>
<dbReference type="InterPro" id="IPR006311">
    <property type="entry name" value="TAT_signal"/>
</dbReference>
<reference evidence="2 3" key="1">
    <citation type="submission" date="2015-10" db="EMBL/GenBank/DDBJ databases">
        <title>Conservation of the essential genome among Caulobacter and Brevundimonas species.</title>
        <authorList>
            <person name="Scott D."/>
            <person name="Ely B."/>
        </authorList>
    </citation>
    <scope>NUCLEOTIDE SEQUENCE [LARGE SCALE GENOMIC DNA]</scope>
    <source>
        <strain evidence="2 3">CB4</strain>
    </source>
</reference>
<proteinExistence type="predicted"/>
<keyword evidence="3" id="KW-1185">Reference proteome</keyword>
<name>A0A0P0NV84_9CAUL</name>
<dbReference type="SMART" id="SM01008">
    <property type="entry name" value="Ald_Xan_dh_C"/>
    <property type="match status" value="1"/>
</dbReference>
<dbReference type="PIRSF" id="PIRSF036389">
    <property type="entry name" value="IOR_B"/>
    <property type="match status" value="1"/>
</dbReference>
<dbReference type="InterPro" id="IPR037165">
    <property type="entry name" value="AldOxase/xan_DH_Mopterin-bd_sf"/>
</dbReference>
<protein>
    <submittedName>
        <fullName evidence="2">Isoquinoline 1-oxidoreductase</fullName>
    </submittedName>
</protein>
<dbReference type="InterPro" id="IPR052516">
    <property type="entry name" value="N-heterocyclic_Hydroxylase"/>
</dbReference>
<dbReference type="Pfam" id="PF20256">
    <property type="entry name" value="MoCoBD_2"/>
    <property type="match status" value="2"/>
</dbReference>
<dbReference type="Pfam" id="PF02738">
    <property type="entry name" value="MoCoBD_1"/>
    <property type="match status" value="1"/>
</dbReference>
<accession>A0A0P0NV84</accession>
<dbReference type="Proteomes" id="UP000056905">
    <property type="component" value="Chromosome"/>
</dbReference>
<dbReference type="PANTHER" id="PTHR47495:SF2">
    <property type="entry name" value="ALDEHYDE DEHYDROGENASE"/>
    <property type="match status" value="1"/>
</dbReference>
<dbReference type="Gene3D" id="3.30.365.10">
    <property type="entry name" value="Aldehyde oxidase/xanthine dehydrogenase, molybdopterin binding domain"/>
    <property type="match status" value="4"/>
</dbReference>
<dbReference type="PROSITE" id="PS51257">
    <property type="entry name" value="PROKAR_LIPOPROTEIN"/>
    <property type="match status" value="1"/>
</dbReference>
<sequence>MNGPFNKLVAQDGVSRRDVLVGATLVGGALLVGCSPADLLSAGSKVEVGAFGPFIKIGADGAVTVISKHIEFGQGNHAGLAAIVAEELDADWTRVKVEQAPANAKLYANGNQGAQMTGGSSAISNSWDELRKAGAASRAMFVQAAAAKWSVPASEIKVKDSVLSHASGKTAGFGDLLADAAKITPPESPALKDPKTFTLIGTDRVRRKDSLAKSTGTARFTQDVQLPDMLTAMVAHAPRFGGKLKSFDATEARKVAGVVDVFEIPTGVAVVAQTTYAARMGREALKLEWNEDKAEKRSSSAIAATFRDLASGKGPADQKWEGFESKGDAAVIANAKGAAVFEATYEFPYLAHASMEPMNCVAAVDGNKVKLTFGSQGQTLDQLNVAKIVGTLPGSVEIETLFAGGSFGRRATFQSDFVVECVHIAKAVGKGRPVKLVWTREDDMQAGYFRPLVVHAVKISLDKDGYPAAWRHRIVSQSIMKDSPVGSKGPDPTATEGTAGSPYLKVTPIVDAQLALPEVGVPVLWWRSVGATHTAFVMEHTIDQLALKAGKDPVEYRRALYVKAGAERHLAVLNLAVEKAGPTATAGWTRGVAVHESFGSVVAQIAEVQLVDGQPKVGRVVTAIDCGTAISPDQIAAQMEGGTCYGLSAALFGEITLTDGAVDQTNFDGYRVLRMNEAPTVETHILPSGAAPSGVGEPGTPVIAPAVANAVLAATRKATSRLPFTQQT</sequence>
<dbReference type="InterPro" id="IPR000674">
    <property type="entry name" value="Ald_Oxase/Xan_DH_a/b"/>
</dbReference>
<dbReference type="InterPro" id="IPR046867">
    <property type="entry name" value="AldOxase/xan_DH_MoCoBD2"/>
</dbReference>
<feature type="domain" description="Aldehyde oxidase/xanthine dehydrogenase a/b hammerhead" evidence="1">
    <location>
        <begin position="215"/>
        <end position="293"/>
    </location>
</feature>
<organism evidence="2 3">
    <name type="scientific">Caulobacter henricii</name>
    <dbReference type="NCBI Taxonomy" id="69395"/>
    <lineage>
        <taxon>Bacteria</taxon>
        <taxon>Pseudomonadati</taxon>
        <taxon>Pseudomonadota</taxon>
        <taxon>Alphaproteobacteria</taxon>
        <taxon>Caulobacterales</taxon>
        <taxon>Caulobacteraceae</taxon>
        <taxon>Caulobacter</taxon>
    </lineage>
</organism>
<dbReference type="AlphaFoldDB" id="A0A0P0NV84"/>
<gene>
    <name evidence="2" type="ORF">AQ619_00260</name>
</gene>
<dbReference type="SUPFAM" id="SSF56003">
    <property type="entry name" value="Molybdenum cofactor-binding domain"/>
    <property type="match status" value="2"/>
</dbReference>
<dbReference type="InterPro" id="IPR012368">
    <property type="entry name" value="OxRdtase_Mopterin-bd_su_IorB"/>
</dbReference>
<dbReference type="GO" id="GO:0016491">
    <property type="term" value="F:oxidoreductase activity"/>
    <property type="evidence" value="ECO:0007669"/>
    <property type="project" value="InterPro"/>
</dbReference>
<dbReference type="RefSeq" id="WP_062142628.1">
    <property type="nucleotide sequence ID" value="NZ_CP013002.1"/>
</dbReference>